<reference evidence="2" key="1">
    <citation type="submission" date="2023-01" db="EMBL/GenBank/DDBJ databases">
        <title>Colletotrichum chrysophilum M932 genome sequence.</title>
        <authorList>
            <person name="Baroncelli R."/>
        </authorList>
    </citation>
    <scope>NUCLEOTIDE SEQUENCE</scope>
    <source>
        <strain evidence="2">M932</strain>
    </source>
</reference>
<sequence length="336" mass="35904">MTYIFFENQEFLANGSNVARISWSDIEGAFQHPDQADLATFGGLDWTKPYPGSSVDGFEAHLRIANDVPWPDSVGKNLTTKCRADLETSLTGNWFQEDPDVPCSALILDLVPVSCQGTLGLVRGDVVALNSESLQDASIATAYVTDQITDWSWMIGTGAVDEGNTTAYYDASNRTFIIGTVFGYSSSVDEAKRQTPKLSLACLRPEWVPPSTPNVTSAVPPYTYPPQTTTSATTTTAQSSQPANTAPSGPACVSGTVSPYRTSGDFKELCEFSCTYGYCPPTACQCLEYADTAKASPPVGDSDGCPLEGVTDDDYVHLCSFACSHGTCPEATCKLC</sequence>
<feature type="region of interest" description="Disordered" evidence="1">
    <location>
        <begin position="225"/>
        <end position="249"/>
    </location>
</feature>
<organism evidence="2 3">
    <name type="scientific">Colletotrichum chrysophilum</name>
    <dbReference type="NCBI Taxonomy" id="1836956"/>
    <lineage>
        <taxon>Eukaryota</taxon>
        <taxon>Fungi</taxon>
        <taxon>Dikarya</taxon>
        <taxon>Ascomycota</taxon>
        <taxon>Pezizomycotina</taxon>
        <taxon>Sordariomycetes</taxon>
        <taxon>Hypocreomycetidae</taxon>
        <taxon>Glomerellales</taxon>
        <taxon>Glomerellaceae</taxon>
        <taxon>Colletotrichum</taxon>
        <taxon>Colletotrichum gloeosporioides species complex</taxon>
    </lineage>
</organism>
<evidence type="ECO:0000256" key="1">
    <source>
        <dbReference type="SAM" id="MobiDB-lite"/>
    </source>
</evidence>
<name>A0AAD9EJM5_9PEZI</name>
<feature type="compositionally biased region" description="Low complexity" evidence="1">
    <location>
        <begin position="225"/>
        <end position="243"/>
    </location>
</feature>
<gene>
    <name evidence="2" type="ORF">CCHR01_10133</name>
</gene>
<accession>A0AAD9EJM5</accession>
<evidence type="ECO:0000313" key="2">
    <source>
        <dbReference type="EMBL" id="KAK1847216.1"/>
    </source>
</evidence>
<protein>
    <submittedName>
        <fullName evidence="2">Uncharacterized protein</fullName>
    </submittedName>
</protein>
<comment type="caution">
    <text evidence="2">The sequence shown here is derived from an EMBL/GenBank/DDBJ whole genome shotgun (WGS) entry which is preliminary data.</text>
</comment>
<dbReference type="EMBL" id="JAQOWY010000209">
    <property type="protein sequence ID" value="KAK1847216.1"/>
    <property type="molecule type" value="Genomic_DNA"/>
</dbReference>
<evidence type="ECO:0000313" key="3">
    <source>
        <dbReference type="Proteomes" id="UP001243330"/>
    </source>
</evidence>
<dbReference type="AlphaFoldDB" id="A0AAD9EJM5"/>
<dbReference type="Proteomes" id="UP001243330">
    <property type="component" value="Unassembled WGS sequence"/>
</dbReference>
<proteinExistence type="predicted"/>
<keyword evidence="3" id="KW-1185">Reference proteome</keyword>